<evidence type="ECO:0000313" key="1">
    <source>
        <dbReference type="EMBL" id="EDZ95634.1"/>
    </source>
</evidence>
<accession>B5VYL4</accession>
<sequence length="44" mass="4984">MVSRTGDGRFSEPQLIMKRSGIVPSEIEVITVNQNDRPLEERTP</sequence>
<dbReference type="AlphaFoldDB" id="B5VYL4"/>
<evidence type="ECO:0000313" key="2">
    <source>
        <dbReference type="Proteomes" id="UP000004061"/>
    </source>
</evidence>
<gene>
    <name evidence="1" type="ORF">AmaxDRAFT_1606</name>
</gene>
<proteinExistence type="predicted"/>
<dbReference type="EMBL" id="ABYK01000009">
    <property type="protein sequence ID" value="EDZ95634.1"/>
    <property type="molecule type" value="Genomic_DNA"/>
</dbReference>
<dbReference type="Proteomes" id="UP000004061">
    <property type="component" value="Unassembled WGS sequence"/>
</dbReference>
<organism evidence="1 2">
    <name type="scientific">Limnospira maxima CS-328</name>
    <dbReference type="NCBI Taxonomy" id="513049"/>
    <lineage>
        <taxon>Bacteria</taxon>
        <taxon>Bacillati</taxon>
        <taxon>Cyanobacteriota</taxon>
        <taxon>Cyanophyceae</taxon>
        <taxon>Oscillatoriophycideae</taxon>
        <taxon>Oscillatoriales</taxon>
        <taxon>Sirenicapillariaceae</taxon>
        <taxon>Limnospira</taxon>
    </lineage>
</organism>
<keyword evidence="2" id="KW-1185">Reference proteome</keyword>
<name>B5VYL4_LIMMA</name>
<comment type="caution">
    <text evidence="1">The sequence shown here is derived from an EMBL/GenBank/DDBJ whole genome shotgun (WGS) entry which is preliminary data.</text>
</comment>
<reference evidence="1 2" key="1">
    <citation type="journal article" date="2011" name="Appl. Environ. Microbiol.">
        <title>Contribution of a Sodium Ion Gradient to Energy Conservation during Fermentation in the Cyanobacterium Arthrospira (Spirulina) maxima CS-328.</title>
        <authorList>
            <person name="Carrieri D."/>
            <person name="Ananyev G."/>
            <person name="Lenz O."/>
            <person name="Bryant D.A."/>
            <person name="Dismukes G.C."/>
        </authorList>
    </citation>
    <scope>NUCLEOTIDE SEQUENCE [LARGE SCALE GENOMIC DNA]</scope>
    <source>
        <strain evidence="1 2">CS-328</strain>
    </source>
</reference>
<protein>
    <submittedName>
        <fullName evidence="1">Uncharacterized protein</fullName>
    </submittedName>
</protein>